<sequence length="75" mass="8357">SLIRDLHANEKQKHNKITSKLTSGTAKCRAYLAVYRVDAHGKCPITERLSALPSNQSDVGTLWAGPERLRRGTLR</sequence>
<keyword evidence="2" id="KW-1185">Reference proteome</keyword>
<organism evidence="1 2">
    <name type="scientific">Nibea albiflora</name>
    <name type="common">Yellow drum</name>
    <name type="synonym">Corvina albiflora</name>
    <dbReference type="NCBI Taxonomy" id="240163"/>
    <lineage>
        <taxon>Eukaryota</taxon>
        <taxon>Metazoa</taxon>
        <taxon>Chordata</taxon>
        <taxon>Craniata</taxon>
        <taxon>Vertebrata</taxon>
        <taxon>Euteleostomi</taxon>
        <taxon>Actinopterygii</taxon>
        <taxon>Neopterygii</taxon>
        <taxon>Teleostei</taxon>
        <taxon>Neoteleostei</taxon>
        <taxon>Acanthomorphata</taxon>
        <taxon>Eupercaria</taxon>
        <taxon>Sciaenidae</taxon>
        <taxon>Nibea</taxon>
    </lineage>
</organism>
<evidence type="ECO:0000313" key="1">
    <source>
        <dbReference type="EMBL" id="KAG8011360.1"/>
    </source>
</evidence>
<comment type="caution">
    <text evidence="1">The sequence shown here is derived from an EMBL/GenBank/DDBJ whole genome shotgun (WGS) entry which is preliminary data.</text>
</comment>
<name>A0ACB7FA44_NIBAL</name>
<gene>
    <name evidence="1" type="ORF">GBF38_006113</name>
</gene>
<protein>
    <submittedName>
        <fullName evidence="1">Uncharacterized protein</fullName>
    </submittedName>
</protein>
<evidence type="ECO:0000313" key="2">
    <source>
        <dbReference type="Proteomes" id="UP000805704"/>
    </source>
</evidence>
<dbReference type="Proteomes" id="UP000805704">
    <property type="component" value="Chromosome 14"/>
</dbReference>
<dbReference type="EMBL" id="CM024802">
    <property type="protein sequence ID" value="KAG8011360.1"/>
    <property type="molecule type" value="Genomic_DNA"/>
</dbReference>
<accession>A0ACB7FA44</accession>
<feature type="non-terminal residue" evidence="1">
    <location>
        <position position="1"/>
    </location>
</feature>
<proteinExistence type="predicted"/>
<reference evidence="1" key="1">
    <citation type="submission" date="2020-04" db="EMBL/GenBank/DDBJ databases">
        <title>A chromosome-scale assembly and high-density genetic map of the yellow drum (Nibea albiflora) genome.</title>
        <authorList>
            <person name="Xu D."/>
            <person name="Zhang W."/>
            <person name="Chen R."/>
            <person name="Tan P."/>
            <person name="Wang L."/>
            <person name="Song H."/>
            <person name="Tian L."/>
            <person name="Zhu Q."/>
            <person name="Wang B."/>
        </authorList>
    </citation>
    <scope>NUCLEOTIDE SEQUENCE</scope>
    <source>
        <strain evidence="1">ZJHYS-2018</strain>
    </source>
</reference>